<dbReference type="Pfam" id="PF05050">
    <property type="entry name" value="Methyltransf_21"/>
    <property type="match status" value="1"/>
</dbReference>
<feature type="domain" description="Methyltransferase FkbM" evidence="1">
    <location>
        <begin position="57"/>
        <end position="253"/>
    </location>
</feature>
<dbReference type="InterPro" id="IPR006342">
    <property type="entry name" value="FkbM_mtfrase"/>
</dbReference>
<name>A0A9P1IQD5_9PELO</name>
<accession>A0A9P1IQD5</accession>
<evidence type="ECO:0000313" key="2">
    <source>
        <dbReference type="EMBL" id="CAI5450065.1"/>
    </source>
</evidence>
<reference evidence="2" key="1">
    <citation type="submission" date="2022-11" db="EMBL/GenBank/DDBJ databases">
        <authorList>
            <person name="Kikuchi T."/>
        </authorList>
    </citation>
    <scope>NUCLEOTIDE SEQUENCE</scope>
    <source>
        <strain evidence="2">PS1010</strain>
    </source>
</reference>
<dbReference type="PANTHER" id="PTHR22989:SF3">
    <property type="entry name" value="METHYLTRANSFERASE FKBM DOMAIN-CONTAINING PROTEIN"/>
    <property type="match status" value="1"/>
</dbReference>
<sequence length="282" mass="32903">MNFGGAEGFGAKIGQNLAPKSKRAPIFEQWHKCAMREFDFEEDSEKFWNTTKKHLDECSKLTEVDQKLKIEKFNNSDEVKLAILPNLRHQMVEFEDLVLTLGIGKDIRAEMALKNASSKIGVPLKFIGADPMFLDNAELFSKIGTFFPLAISGSDGFFEASVLFQKKYKNIAVFHMRFLYFLKMVLKIQHIDHLWMDNEYSEYELFEYFFEFGTLDQNGITVCQMNMEVHKGTVEQKSEFKNFVHKILADRKYAILKQKFAGGHYRLYFFNFSDEFCVNKFL</sequence>
<proteinExistence type="predicted"/>
<gene>
    <name evidence="2" type="ORF">CAMP_LOCUS12702</name>
</gene>
<dbReference type="OrthoDB" id="5775722at2759"/>
<evidence type="ECO:0000259" key="1">
    <source>
        <dbReference type="Pfam" id="PF05050"/>
    </source>
</evidence>
<dbReference type="AlphaFoldDB" id="A0A9P1IQD5"/>
<organism evidence="2 3">
    <name type="scientific">Caenorhabditis angaria</name>
    <dbReference type="NCBI Taxonomy" id="860376"/>
    <lineage>
        <taxon>Eukaryota</taxon>
        <taxon>Metazoa</taxon>
        <taxon>Ecdysozoa</taxon>
        <taxon>Nematoda</taxon>
        <taxon>Chromadorea</taxon>
        <taxon>Rhabditida</taxon>
        <taxon>Rhabditina</taxon>
        <taxon>Rhabditomorpha</taxon>
        <taxon>Rhabditoidea</taxon>
        <taxon>Rhabditidae</taxon>
        <taxon>Peloderinae</taxon>
        <taxon>Caenorhabditis</taxon>
    </lineage>
</organism>
<dbReference type="PANTHER" id="PTHR22989">
    <property type="entry name" value="UNCHARACTERIZED DUF13 C.ELEGANS"/>
    <property type="match status" value="1"/>
</dbReference>
<evidence type="ECO:0000313" key="3">
    <source>
        <dbReference type="Proteomes" id="UP001152747"/>
    </source>
</evidence>
<protein>
    <recommendedName>
        <fullName evidence="1">Methyltransferase FkbM domain-containing protein</fullName>
    </recommendedName>
</protein>
<dbReference type="Proteomes" id="UP001152747">
    <property type="component" value="Unassembled WGS sequence"/>
</dbReference>
<keyword evidence="3" id="KW-1185">Reference proteome</keyword>
<dbReference type="EMBL" id="CANHGI010000005">
    <property type="protein sequence ID" value="CAI5450065.1"/>
    <property type="molecule type" value="Genomic_DNA"/>
</dbReference>
<comment type="caution">
    <text evidence="2">The sequence shown here is derived from an EMBL/GenBank/DDBJ whole genome shotgun (WGS) entry which is preliminary data.</text>
</comment>